<feature type="signal peptide" evidence="1">
    <location>
        <begin position="1"/>
        <end position="20"/>
    </location>
</feature>
<protein>
    <submittedName>
        <fullName evidence="2">Venom protein</fullName>
    </submittedName>
</protein>
<keyword evidence="1" id="KW-0732">Signal</keyword>
<sequence>MKAILILHICIVLFCAVCSASDSYLDYRLKLYSRYVGELQNDIQEKINMLYRQSILSEFSTQFSWTIAQHTLFGDLDSKISEALKETLEQVDSATEQTKNVQHCYDTQHQTFEVLKYRALLVYYECENAGLAELRTRITDMDEIAEQGKKTIEKLKNVIPSCWLIYSLLSQEACIVANIKDMKPSVQVFWGNYKGAHQIRVNRFNQILKNFDNCYDLQIRPLHEKVEEIKAAASKCAQGVQ</sequence>
<dbReference type="AlphaFoldDB" id="A0A1W6EW01"/>
<reference evidence="2" key="1">
    <citation type="submission" date="2017-02" db="EMBL/GenBank/DDBJ databases">
        <title>Parasitoid Jewel Wasp Mounts Multi-Pronged Neurochemical Attack to Hijack a Host Brain.</title>
        <authorList>
            <person name="Arvidson R.S."/>
            <person name="Kaiser M."/>
            <person name="Libersat F."/>
            <person name="Adams M.E."/>
        </authorList>
    </citation>
    <scope>NUCLEOTIDE SEQUENCE</scope>
    <source>
        <strain evidence="2">125</strain>
    </source>
</reference>
<evidence type="ECO:0000256" key="1">
    <source>
        <dbReference type="SAM" id="SignalP"/>
    </source>
</evidence>
<accession>A0A1W6EW01</accession>
<feature type="chain" id="PRO_5013230023" evidence="1">
    <location>
        <begin position="21"/>
        <end position="241"/>
    </location>
</feature>
<dbReference type="EMBL" id="KY563498">
    <property type="protein sequence ID" value="ARK19907.1"/>
    <property type="molecule type" value="mRNA"/>
</dbReference>
<evidence type="ECO:0000313" key="2">
    <source>
        <dbReference type="EMBL" id="ARK19907.1"/>
    </source>
</evidence>
<organism evidence="2">
    <name type="scientific">Ampulex compressa</name>
    <name type="common">Emerald cockroach wasp</name>
    <dbReference type="NCBI Taxonomy" id="860918"/>
    <lineage>
        <taxon>Eukaryota</taxon>
        <taxon>Metazoa</taxon>
        <taxon>Ecdysozoa</taxon>
        <taxon>Arthropoda</taxon>
        <taxon>Hexapoda</taxon>
        <taxon>Insecta</taxon>
        <taxon>Pterygota</taxon>
        <taxon>Neoptera</taxon>
        <taxon>Endopterygota</taxon>
        <taxon>Hymenoptera</taxon>
        <taxon>Apocrita</taxon>
        <taxon>Aculeata</taxon>
        <taxon>Apoidea</taxon>
        <taxon>Ampulicidae</taxon>
        <taxon>Ampulicini</taxon>
        <taxon>Ampulex</taxon>
    </lineage>
</organism>
<name>A0A1W6EW01_AMPCP</name>
<proteinExistence type="evidence at transcript level"/>